<name>Q1ITH9_KORVE</name>
<organism evidence="1 2">
    <name type="scientific">Koribacter versatilis (strain Ellin345)</name>
    <dbReference type="NCBI Taxonomy" id="204669"/>
    <lineage>
        <taxon>Bacteria</taxon>
        <taxon>Pseudomonadati</taxon>
        <taxon>Acidobacteriota</taxon>
        <taxon>Terriglobia</taxon>
        <taxon>Terriglobales</taxon>
        <taxon>Candidatus Korobacteraceae</taxon>
        <taxon>Candidatus Korobacter</taxon>
    </lineage>
</organism>
<reference evidence="1 2" key="1">
    <citation type="journal article" date="2009" name="Appl. Environ. Microbiol.">
        <title>Three genomes from the phylum Acidobacteria provide insight into the lifestyles of these microorganisms in soils.</title>
        <authorList>
            <person name="Ward N.L."/>
            <person name="Challacombe J.F."/>
            <person name="Janssen P.H."/>
            <person name="Henrissat B."/>
            <person name="Coutinho P.M."/>
            <person name="Wu M."/>
            <person name="Xie G."/>
            <person name="Haft D.H."/>
            <person name="Sait M."/>
            <person name="Badger J."/>
            <person name="Barabote R.D."/>
            <person name="Bradley B."/>
            <person name="Brettin T.S."/>
            <person name="Brinkac L.M."/>
            <person name="Bruce D."/>
            <person name="Creasy T."/>
            <person name="Daugherty S.C."/>
            <person name="Davidsen T.M."/>
            <person name="DeBoy R.T."/>
            <person name="Detter J.C."/>
            <person name="Dodson R.J."/>
            <person name="Durkin A.S."/>
            <person name="Ganapathy A."/>
            <person name="Gwinn-Giglio M."/>
            <person name="Han C.S."/>
            <person name="Khouri H."/>
            <person name="Kiss H."/>
            <person name="Kothari S.P."/>
            <person name="Madupu R."/>
            <person name="Nelson K.E."/>
            <person name="Nelson W.C."/>
            <person name="Paulsen I."/>
            <person name="Penn K."/>
            <person name="Ren Q."/>
            <person name="Rosovitz M.J."/>
            <person name="Selengut J.D."/>
            <person name="Shrivastava S."/>
            <person name="Sullivan S.A."/>
            <person name="Tapia R."/>
            <person name="Thompson L.S."/>
            <person name="Watkins K.L."/>
            <person name="Yang Q."/>
            <person name="Yu C."/>
            <person name="Zafar N."/>
            <person name="Zhou L."/>
            <person name="Kuske C.R."/>
        </authorList>
    </citation>
    <scope>NUCLEOTIDE SEQUENCE [LARGE SCALE GENOMIC DNA]</scope>
    <source>
        <strain evidence="1 2">Ellin345</strain>
    </source>
</reference>
<accession>Q1ITH9</accession>
<dbReference type="AlphaFoldDB" id="Q1ITH9"/>
<dbReference type="EMBL" id="CP000360">
    <property type="protein sequence ID" value="ABF39821.1"/>
    <property type="molecule type" value="Genomic_DNA"/>
</dbReference>
<evidence type="ECO:0000313" key="2">
    <source>
        <dbReference type="Proteomes" id="UP000002432"/>
    </source>
</evidence>
<dbReference type="OrthoDB" id="129398at2"/>
<dbReference type="EnsemblBacteria" id="ABF39821">
    <property type="protein sequence ID" value="ABF39821"/>
    <property type="gene ID" value="Acid345_0816"/>
</dbReference>
<protein>
    <submittedName>
        <fullName evidence="1">Uncharacterized protein</fullName>
    </submittedName>
</protein>
<dbReference type="RefSeq" id="WP_011521623.1">
    <property type="nucleotide sequence ID" value="NC_008009.1"/>
</dbReference>
<dbReference type="Proteomes" id="UP000002432">
    <property type="component" value="Chromosome"/>
</dbReference>
<dbReference type="KEGG" id="aba:Acid345_0816"/>
<sequence length="120" mass="13850">MSDDSRDVLEVLRYELNFLEQGGYRAQKNPLVPISPFQDSLSCINYGLPRRPNPCRNCLLWDFVPDQYRREDAPCHFIPLTPSGLTIETRQSEAELEANLKAWLRDTIAKLEQERANGKV</sequence>
<dbReference type="STRING" id="204669.Acid345_0816"/>
<dbReference type="HOGENOM" id="CLU_2046560_0_0_0"/>
<keyword evidence="2" id="KW-1185">Reference proteome</keyword>
<evidence type="ECO:0000313" key="1">
    <source>
        <dbReference type="EMBL" id="ABF39821.1"/>
    </source>
</evidence>
<gene>
    <name evidence="1" type="ordered locus">Acid345_0816</name>
</gene>
<proteinExistence type="predicted"/>